<dbReference type="CDD" id="cd13565">
    <property type="entry name" value="PBP2_PstS"/>
    <property type="match status" value="1"/>
</dbReference>
<dbReference type="InterPro" id="IPR050962">
    <property type="entry name" value="Phosphate-bind_PstS"/>
</dbReference>
<feature type="compositionally biased region" description="Basic residues" evidence="5">
    <location>
        <begin position="13"/>
        <end position="26"/>
    </location>
</feature>
<dbReference type="Pfam" id="PF12849">
    <property type="entry name" value="PBP_like_2"/>
    <property type="match status" value="1"/>
</dbReference>
<dbReference type="PANTHER" id="PTHR42996">
    <property type="entry name" value="PHOSPHATE-BINDING PROTEIN PSTS"/>
    <property type="match status" value="1"/>
</dbReference>
<reference evidence="7" key="1">
    <citation type="submission" date="2021-03" db="EMBL/GenBank/DDBJ databases">
        <title>Actinotalea soli sp. nov., isolated from soil.</title>
        <authorList>
            <person name="Ping W."/>
            <person name="Zhang J."/>
        </authorList>
    </citation>
    <scope>NUCLEOTIDE SEQUENCE</scope>
    <source>
        <strain evidence="7">BY-33</strain>
    </source>
</reference>
<dbReference type="GO" id="GO:0043190">
    <property type="term" value="C:ATP-binding cassette (ABC) transporter complex"/>
    <property type="evidence" value="ECO:0007669"/>
    <property type="project" value="InterPro"/>
</dbReference>
<gene>
    <name evidence="7" type="primary">pstS</name>
    <name evidence="7" type="ORF">J4G33_14195</name>
</gene>
<dbReference type="PIRSF" id="PIRSF002756">
    <property type="entry name" value="PstS"/>
    <property type="match status" value="1"/>
</dbReference>
<dbReference type="SUPFAM" id="SSF53850">
    <property type="entry name" value="Periplasmic binding protein-like II"/>
    <property type="match status" value="1"/>
</dbReference>
<dbReference type="Proteomes" id="UP000664209">
    <property type="component" value="Unassembled WGS sequence"/>
</dbReference>
<evidence type="ECO:0000313" key="7">
    <source>
        <dbReference type="EMBL" id="MBO1752960.1"/>
    </source>
</evidence>
<dbReference type="InterPro" id="IPR024370">
    <property type="entry name" value="PBP_domain"/>
</dbReference>
<evidence type="ECO:0000256" key="2">
    <source>
        <dbReference type="ARBA" id="ARBA00022448"/>
    </source>
</evidence>
<feature type="compositionally biased region" description="Basic and acidic residues" evidence="5">
    <location>
        <begin position="1"/>
        <end position="12"/>
    </location>
</feature>
<organism evidence="7 8">
    <name type="scientific">Actinotalea soli</name>
    <dbReference type="NCBI Taxonomy" id="2819234"/>
    <lineage>
        <taxon>Bacteria</taxon>
        <taxon>Bacillati</taxon>
        <taxon>Actinomycetota</taxon>
        <taxon>Actinomycetes</taxon>
        <taxon>Micrococcales</taxon>
        <taxon>Cellulomonadaceae</taxon>
        <taxon>Actinotalea</taxon>
    </lineage>
</organism>
<dbReference type="GO" id="GO:0042301">
    <property type="term" value="F:phosphate ion binding"/>
    <property type="evidence" value="ECO:0007669"/>
    <property type="project" value="InterPro"/>
</dbReference>
<feature type="domain" description="PBP" evidence="6">
    <location>
        <begin position="73"/>
        <end position="363"/>
    </location>
</feature>
<dbReference type="RefSeq" id="WP_208056651.1">
    <property type="nucleotide sequence ID" value="NZ_JAGEMK010000009.1"/>
</dbReference>
<evidence type="ECO:0000256" key="3">
    <source>
        <dbReference type="ARBA" id="ARBA00022592"/>
    </source>
</evidence>
<dbReference type="PANTHER" id="PTHR42996:SF1">
    <property type="entry name" value="PHOSPHATE-BINDING PROTEIN PSTS"/>
    <property type="match status" value="1"/>
</dbReference>
<proteinExistence type="inferred from homology"/>
<evidence type="ECO:0000256" key="4">
    <source>
        <dbReference type="PIRNR" id="PIRNR002756"/>
    </source>
</evidence>
<dbReference type="GO" id="GO:0035435">
    <property type="term" value="P:phosphate ion transmembrane transport"/>
    <property type="evidence" value="ECO:0007669"/>
    <property type="project" value="InterPro"/>
</dbReference>
<sequence length="393" mass="40945">MVRTRVVVDTRAPRPRRAASRTARRRAGRPAVAALAVTLGLVLTGCGSDDPLSDPRRPGGPLAAEPFVAGDLSGTLAGAGASSQEAGMNAWIAGFQTINEDLTIAYDPVGSGGGRTQFVEGGVDFAGTDAPLDAEELELAADRCGGAVAELPLYISPIAVVFNLEGIDSLSMSPSVMARVFDRQITRWDDPAIAAENPDVELPDLRITPVNRSDESGTTENFVEYLHETAGEDWPHDPSGNWPVAGGQAAQGNSGVVQTVNDGQGTIAYADASRVGTLGTVAVEVGGEFVGYSPQAAAQVVDASPVAEDRPASSLVVALERDTQAEGAYPIVLISYSLACTTYEDEATAELVREFLTFVASEEGQERSAVAAGSAPISEALREQVMEVVDQIS</sequence>
<evidence type="ECO:0000313" key="8">
    <source>
        <dbReference type="Proteomes" id="UP000664209"/>
    </source>
</evidence>
<dbReference type="Gene3D" id="3.40.190.10">
    <property type="entry name" value="Periplasmic binding protein-like II"/>
    <property type="match status" value="2"/>
</dbReference>
<dbReference type="InterPro" id="IPR005673">
    <property type="entry name" value="ABC_phos-bd_PstS"/>
</dbReference>
<comment type="similarity">
    <text evidence="1 4">Belongs to the PstS family.</text>
</comment>
<comment type="caution">
    <text evidence="7">The sequence shown here is derived from an EMBL/GenBank/DDBJ whole genome shotgun (WGS) entry which is preliminary data.</text>
</comment>
<keyword evidence="2 4" id="KW-0813">Transport</keyword>
<keyword evidence="3 4" id="KW-0592">Phosphate transport</keyword>
<accession>A0A939LTZ0</accession>
<evidence type="ECO:0000256" key="5">
    <source>
        <dbReference type="SAM" id="MobiDB-lite"/>
    </source>
</evidence>
<keyword evidence="8" id="KW-1185">Reference proteome</keyword>
<dbReference type="AlphaFoldDB" id="A0A939LTZ0"/>
<dbReference type="EMBL" id="JAGEMK010000009">
    <property type="protein sequence ID" value="MBO1752960.1"/>
    <property type="molecule type" value="Genomic_DNA"/>
</dbReference>
<feature type="region of interest" description="Disordered" evidence="5">
    <location>
        <begin position="1"/>
        <end position="26"/>
    </location>
</feature>
<evidence type="ECO:0000259" key="6">
    <source>
        <dbReference type="Pfam" id="PF12849"/>
    </source>
</evidence>
<evidence type="ECO:0000256" key="1">
    <source>
        <dbReference type="ARBA" id="ARBA00008725"/>
    </source>
</evidence>
<name>A0A939LTZ0_9CELL</name>
<dbReference type="NCBIfam" id="TIGR00975">
    <property type="entry name" value="3a0107s03"/>
    <property type="match status" value="1"/>
</dbReference>
<protein>
    <recommendedName>
        <fullName evidence="4">Phosphate-binding protein</fullName>
    </recommendedName>
</protein>